<dbReference type="AlphaFoldDB" id="A0A0B4X9Z0"/>
<name>A0A0B4X9Z0_9HYPH</name>
<keyword evidence="2" id="KW-1185">Reference proteome</keyword>
<proteinExistence type="predicted"/>
<protein>
    <submittedName>
        <fullName evidence="1">Uncharacterized protein</fullName>
    </submittedName>
</protein>
<dbReference type="Proteomes" id="UP000031368">
    <property type="component" value="Plasmid pRgalR602c"/>
</dbReference>
<gene>
    <name evidence="1" type="ORF">RGR602_PC00772</name>
</gene>
<dbReference type="EMBL" id="CP006880">
    <property type="protein sequence ID" value="AJD44809.1"/>
    <property type="molecule type" value="Genomic_DNA"/>
</dbReference>
<organism evidence="1 2">
    <name type="scientific">Rhizobium gallicum bv. gallicum R602sp</name>
    <dbReference type="NCBI Taxonomy" id="1041138"/>
    <lineage>
        <taxon>Bacteria</taxon>
        <taxon>Pseudomonadati</taxon>
        <taxon>Pseudomonadota</taxon>
        <taxon>Alphaproteobacteria</taxon>
        <taxon>Hyphomicrobiales</taxon>
        <taxon>Rhizobiaceae</taxon>
        <taxon>Rhizobium/Agrobacterium group</taxon>
        <taxon>Rhizobium</taxon>
    </lineage>
</organism>
<keyword evidence="1" id="KW-0614">Plasmid</keyword>
<dbReference type="KEGG" id="rga:RGR602_PC00772"/>
<evidence type="ECO:0000313" key="1">
    <source>
        <dbReference type="EMBL" id="AJD44809.1"/>
    </source>
</evidence>
<evidence type="ECO:0000313" key="2">
    <source>
        <dbReference type="Proteomes" id="UP000031368"/>
    </source>
</evidence>
<sequence>MQSTYGAMEGDGIGDLTVLYESERLAEASAVPAAINRAAYFYTNLDMLLEPARQGSPRAARNFCPNSS</sequence>
<dbReference type="HOGENOM" id="CLU_2791074_0_0_5"/>
<dbReference type="RefSeq" id="WP_040115103.1">
    <property type="nucleotide sequence ID" value="NZ_CP006880.1"/>
</dbReference>
<geneLocation type="plasmid" evidence="1 2">
    <name>pRgalR602c</name>
</geneLocation>
<reference evidence="1 2" key="1">
    <citation type="submission" date="2013-11" db="EMBL/GenBank/DDBJ databases">
        <title>Complete genome sequence of Rhizobium gallicum bv. gallicum R602.</title>
        <authorList>
            <person name="Bustos P."/>
            <person name="Santamaria R.I."/>
            <person name="Lozano L."/>
            <person name="Acosta J.L."/>
            <person name="Ormeno-Orrillo E."/>
            <person name="Rogel M.A."/>
            <person name="Romero D."/>
            <person name="Cevallos M.A."/>
            <person name="Martinez-Romero E."/>
            <person name="Gonzalez V."/>
        </authorList>
    </citation>
    <scope>NUCLEOTIDE SEQUENCE [LARGE SCALE GENOMIC DNA]</scope>
    <source>
        <strain evidence="1 2">R602</strain>
        <plasmid evidence="1 2">pRgalR602c</plasmid>
    </source>
</reference>
<accession>A0A0B4X9Z0</accession>